<evidence type="ECO:0000313" key="3">
    <source>
        <dbReference type="Proteomes" id="UP000018731"/>
    </source>
</evidence>
<dbReference type="STRING" id="1357400.HMPREF2086_00623"/>
<dbReference type="SUPFAM" id="SSF52540">
    <property type="entry name" value="P-loop containing nucleoside triphosphate hydrolases"/>
    <property type="match status" value="1"/>
</dbReference>
<dbReference type="OrthoDB" id="9815116at2"/>
<dbReference type="eggNOG" id="COG1192">
    <property type="taxonomic scope" value="Bacteria"/>
</dbReference>
<evidence type="ECO:0000259" key="1">
    <source>
        <dbReference type="Pfam" id="PF13614"/>
    </source>
</evidence>
<dbReference type="InterPro" id="IPR025669">
    <property type="entry name" value="AAA_dom"/>
</dbReference>
<dbReference type="Gene3D" id="3.40.50.300">
    <property type="entry name" value="P-loop containing nucleotide triphosphate hydrolases"/>
    <property type="match status" value="1"/>
</dbReference>
<organism evidence="2 3">
    <name type="scientific">Helicobacter macacae MIT 99-5501</name>
    <dbReference type="NCBI Taxonomy" id="1357400"/>
    <lineage>
        <taxon>Bacteria</taxon>
        <taxon>Pseudomonadati</taxon>
        <taxon>Campylobacterota</taxon>
        <taxon>Epsilonproteobacteria</taxon>
        <taxon>Campylobacterales</taxon>
        <taxon>Helicobacteraceae</taxon>
        <taxon>Helicobacter</taxon>
    </lineage>
</organism>
<keyword evidence="3" id="KW-1185">Reference proteome</keyword>
<reference evidence="2 3" key="1">
    <citation type="journal article" date="2014" name="Genome Announc.">
        <title>Draft genome sequences of six enterohepatic helicobacter species isolated from humans and one from rhesus macaques.</title>
        <authorList>
            <person name="Shen Z."/>
            <person name="Sheh A."/>
            <person name="Young S.K."/>
            <person name="Abouelliel A."/>
            <person name="Ward D.V."/>
            <person name="Earl A.M."/>
            <person name="Fox J.G."/>
        </authorList>
    </citation>
    <scope>NUCLEOTIDE SEQUENCE [LARGE SCALE GENOMIC DNA]</scope>
    <source>
        <strain evidence="2 3">MIT 99-5501</strain>
    </source>
</reference>
<dbReference type="PANTHER" id="PTHR13696">
    <property type="entry name" value="P-LOOP CONTAINING NUCLEOSIDE TRIPHOSPHATE HYDROLASE"/>
    <property type="match status" value="1"/>
</dbReference>
<name>V8C9V8_9HELI</name>
<feature type="domain" description="AAA" evidence="1">
    <location>
        <begin position="3"/>
        <end position="179"/>
    </location>
</feature>
<evidence type="ECO:0000313" key="2">
    <source>
        <dbReference type="EMBL" id="ETD23877.1"/>
    </source>
</evidence>
<dbReference type="EMBL" id="AZJI01000004">
    <property type="protein sequence ID" value="ETD23877.1"/>
    <property type="molecule type" value="Genomic_DNA"/>
</dbReference>
<dbReference type="InterPro" id="IPR050678">
    <property type="entry name" value="DNA_Partitioning_ATPase"/>
</dbReference>
<dbReference type="CDD" id="cd02042">
    <property type="entry name" value="ParAB_family"/>
    <property type="match status" value="1"/>
</dbReference>
<dbReference type="AlphaFoldDB" id="V8C9V8"/>
<dbReference type="Proteomes" id="UP000018731">
    <property type="component" value="Unassembled WGS sequence"/>
</dbReference>
<comment type="caution">
    <text evidence="2">The sequence shown here is derived from an EMBL/GenBank/DDBJ whole genome shotgun (WGS) entry which is preliminary data.</text>
</comment>
<accession>V8C9V8</accession>
<dbReference type="HOGENOM" id="CLU_037612_1_3_7"/>
<dbReference type="FunFam" id="3.40.50.300:FF:000285">
    <property type="entry name" value="Sporulation initiation inhibitor Soj"/>
    <property type="match status" value="1"/>
</dbReference>
<proteinExistence type="predicted"/>
<dbReference type="PANTHER" id="PTHR13696:SF52">
    <property type="entry name" value="PARA FAMILY PROTEIN CT_582"/>
    <property type="match status" value="1"/>
</dbReference>
<protein>
    <recommendedName>
        <fullName evidence="1">AAA domain-containing protein</fullName>
    </recommendedName>
</protein>
<gene>
    <name evidence="2" type="ORF">HMPREF2086_00623</name>
</gene>
<dbReference type="PATRIC" id="fig|1357400.3.peg.856"/>
<dbReference type="RefSeq" id="WP_023927348.1">
    <property type="nucleotide sequence ID" value="NZ_KI669454.1"/>
</dbReference>
<sequence>MCEVITIANQKGGVGKTTTAVNLAACLAAAEKKVLLIDFDSQSNATRSLGLRRTKIESNIYHVLMGSKTISEVIQKTDIEFMDIVPSDIALVGIEKSFWANKEGRELILKKKIAEVQGQYDFIIIDSPPALGPLTVNALAAANSVIIPVQCEYYALQGVTQLLNTIKLVKENGINPTLKVRGLLPTMYAAQNNLHKQVLTELREYFDSNLFKKDEEAQSEESLEPYIVIPRNIKLAECPSFGKPIIEYDIKSSGSVAYQDLAQVILRGA</sequence>
<dbReference type="Pfam" id="PF13614">
    <property type="entry name" value="AAA_31"/>
    <property type="match status" value="1"/>
</dbReference>
<dbReference type="InterPro" id="IPR027417">
    <property type="entry name" value="P-loop_NTPase"/>
</dbReference>